<dbReference type="InterPro" id="IPR028427">
    <property type="entry name" value="Met_Sox_Rdtase_MsrB"/>
</dbReference>
<feature type="active site" description="Nucleophile" evidence="6">
    <location>
        <position position="120"/>
    </location>
</feature>
<dbReference type="InterPro" id="IPR002579">
    <property type="entry name" value="Met_Sox_Rdtase_MsrB_dom"/>
</dbReference>
<dbReference type="SUPFAM" id="SSF51316">
    <property type="entry name" value="Mss4-like"/>
    <property type="match status" value="1"/>
</dbReference>
<dbReference type="InterPro" id="IPR011057">
    <property type="entry name" value="Mss4-like_sf"/>
</dbReference>
<comment type="similarity">
    <text evidence="1 6">Belongs to the MsrB Met sulfoxide reductase family.</text>
</comment>
<accession>A0A844GZX8</accession>
<comment type="caution">
    <text evidence="8">The sequence shown here is derived from an EMBL/GenBank/DDBJ whole genome shotgun (WGS) entry which is preliminary data.</text>
</comment>
<dbReference type="HAMAP" id="MF_01400">
    <property type="entry name" value="MsrB"/>
    <property type="match status" value="1"/>
</dbReference>
<keyword evidence="2 6" id="KW-0479">Metal-binding</keyword>
<dbReference type="NCBIfam" id="TIGR00357">
    <property type="entry name" value="peptide-methionine (R)-S-oxide reductase MsrB"/>
    <property type="match status" value="1"/>
</dbReference>
<feature type="binding site" evidence="6">
    <location>
        <position position="100"/>
    </location>
    <ligand>
        <name>Zn(2+)</name>
        <dbReference type="ChEBI" id="CHEBI:29105"/>
    </ligand>
</feature>
<dbReference type="Gene3D" id="2.170.150.20">
    <property type="entry name" value="Peptide methionine sulfoxide reductase"/>
    <property type="match status" value="1"/>
</dbReference>
<feature type="binding site" evidence="6">
    <location>
        <position position="51"/>
    </location>
    <ligand>
        <name>Zn(2+)</name>
        <dbReference type="ChEBI" id="CHEBI:29105"/>
    </ligand>
</feature>
<dbReference type="GO" id="GO:0006979">
    <property type="term" value="P:response to oxidative stress"/>
    <property type="evidence" value="ECO:0007669"/>
    <property type="project" value="InterPro"/>
</dbReference>
<dbReference type="GO" id="GO:0005737">
    <property type="term" value="C:cytoplasm"/>
    <property type="evidence" value="ECO:0007669"/>
    <property type="project" value="TreeGrafter"/>
</dbReference>
<dbReference type="GO" id="GO:0008270">
    <property type="term" value="F:zinc ion binding"/>
    <property type="evidence" value="ECO:0007669"/>
    <property type="project" value="UniProtKB-UniRule"/>
</dbReference>
<evidence type="ECO:0000313" key="8">
    <source>
        <dbReference type="EMBL" id="MTF40551.1"/>
    </source>
</evidence>
<dbReference type="PANTHER" id="PTHR10173:SF52">
    <property type="entry name" value="METHIONINE-R-SULFOXIDE REDUCTASE B1"/>
    <property type="match status" value="1"/>
</dbReference>
<comment type="catalytic activity">
    <reaction evidence="5 6">
        <text>L-methionyl-[protein] + [thioredoxin]-disulfide + H2O = L-methionyl-(R)-S-oxide-[protein] + [thioredoxin]-dithiol</text>
        <dbReference type="Rhea" id="RHEA:24164"/>
        <dbReference type="Rhea" id="RHEA-COMP:10698"/>
        <dbReference type="Rhea" id="RHEA-COMP:10700"/>
        <dbReference type="Rhea" id="RHEA-COMP:12313"/>
        <dbReference type="Rhea" id="RHEA-COMP:12314"/>
        <dbReference type="ChEBI" id="CHEBI:15377"/>
        <dbReference type="ChEBI" id="CHEBI:16044"/>
        <dbReference type="ChEBI" id="CHEBI:29950"/>
        <dbReference type="ChEBI" id="CHEBI:45764"/>
        <dbReference type="ChEBI" id="CHEBI:50058"/>
        <dbReference type="EC" id="1.8.4.12"/>
    </reaction>
</comment>
<evidence type="ECO:0000256" key="4">
    <source>
        <dbReference type="ARBA" id="ARBA00023002"/>
    </source>
</evidence>
<sequence length="132" mass="15258">MVEKIKKTEQEWKEILTPEQFEVTRKHGTERAFTGEYHDFKGKGVYKCVCCGNELFVSDTKYNSGTGWPSFWQPIREDSVAYKNDFSLFMKRTEVLCNACDAHLGHVFNDGPEPTGQRYCMNSAALKFEPRD</sequence>
<dbReference type="FunFam" id="2.170.150.20:FF:000001">
    <property type="entry name" value="Peptide methionine sulfoxide reductase MsrB"/>
    <property type="match status" value="1"/>
</dbReference>
<feature type="domain" description="MsrB" evidence="7">
    <location>
        <begin position="9"/>
        <end position="131"/>
    </location>
</feature>
<comment type="cofactor">
    <cofactor evidence="6">
        <name>Zn(2+)</name>
        <dbReference type="ChEBI" id="CHEBI:29105"/>
    </cofactor>
    <text evidence="6">Binds 1 zinc ion per subunit. The zinc ion is important for the structural integrity of the protein.</text>
</comment>
<evidence type="ECO:0000259" key="7">
    <source>
        <dbReference type="PROSITE" id="PS51790"/>
    </source>
</evidence>
<organism evidence="8 9">
    <name type="scientific">Cyanobacterium aponinum 0216</name>
    <dbReference type="NCBI Taxonomy" id="2676140"/>
    <lineage>
        <taxon>Bacteria</taxon>
        <taxon>Bacillati</taxon>
        <taxon>Cyanobacteriota</taxon>
        <taxon>Cyanophyceae</taxon>
        <taxon>Oscillatoriophycideae</taxon>
        <taxon>Chroococcales</taxon>
        <taxon>Geminocystaceae</taxon>
        <taxon>Cyanobacterium</taxon>
    </lineage>
</organism>
<dbReference type="AlphaFoldDB" id="A0A844GZX8"/>
<feature type="binding site" evidence="6">
    <location>
        <position position="48"/>
    </location>
    <ligand>
        <name>Zn(2+)</name>
        <dbReference type="ChEBI" id="CHEBI:29105"/>
    </ligand>
</feature>
<dbReference type="GO" id="GO:0030091">
    <property type="term" value="P:protein repair"/>
    <property type="evidence" value="ECO:0007669"/>
    <property type="project" value="InterPro"/>
</dbReference>
<feature type="binding site" evidence="6">
    <location>
        <position position="97"/>
    </location>
    <ligand>
        <name>Zn(2+)</name>
        <dbReference type="ChEBI" id="CHEBI:29105"/>
    </ligand>
</feature>
<proteinExistence type="inferred from homology"/>
<dbReference type="EMBL" id="WMIA01000033">
    <property type="protein sequence ID" value="MTF40551.1"/>
    <property type="molecule type" value="Genomic_DNA"/>
</dbReference>
<name>A0A844GZX8_9CHRO</name>
<dbReference type="EC" id="1.8.4.12" evidence="6"/>
<dbReference type="PROSITE" id="PS51790">
    <property type="entry name" value="MSRB"/>
    <property type="match status" value="1"/>
</dbReference>
<evidence type="ECO:0000256" key="3">
    <source>
        <dbReference type="ARBA" id="ARBA00022833"/>
    </source>
</evidence>
<dbReference type="Pfam" id="PF01641">
    <property type="entry name" value="SelR"/>
    <property type="match status" value="1"/>
</dbReference>
<dbReference type="Proteomes" id="UP000437131">
    <property type="component" value="Unassembled WGS sequence"/>
</dbReference>
<protein>
    <recommendedName>
        <fullName evidence="6">Peptide methionine sulfoxide reductase MsrB</fullName>
        <ecNumber evidence="6">1.8.4.12</ecNumber>
    </recommendedName>
    <alternativeName>
        <fullName evidence="6">Peptide-methionine (R)-S-oxide reductase</fullName>
    </alternativeName>
</protein>
<evidence type="ECO:0000256" key="5">
    <source>
        <dbReference type="ARBA" id="ARBA00048488"/>
    </source>
</evidence>
<dbReference type="RefSeq" id="WP_155084669.1">
    <property type="nucleotide sequence ID" value="NZ_WMIA01000033.1"/>
</dbReference>
<keyword evidence="3 6" id="KW-0862">Zinc</keyword>
<evidence type="ECO:0000313" key="9">
    <source>
        <dbReference type="Proteomes" id="UP000437131"/>
    </source>
</evidence>
<evidence type="ECO:0000256" key="6">
    <source>
        <dbReference type="HAMAP-Rule" id="MF_01400"/>
    </source>
</evidence>
<dbReference type="GO" id="GO:0033743">
    <property type="term" value="F:peptide-methionine (R)-S-oxide reductase activity"/>
    <property type="evidence" value="ECO:0007669"/>
    <property type="project" value="UniProtKB-UniRule"/>
</dbReference>
<evidence type="ECO:0000256" key="2">
    <source>
        <dbReference type="ARBA" id="ARBA00022723"/>
    </source>
</evidence>
<keyword evidence="4 6" id="KW-0560">Oxidoreductase</keyword>
<reference evidence="8 9" key="1">
    <citation type="submission" date="2019-11" db="EMBL/GenBank/DDBJ databases">
        <title>Isolation of a new High Light Tolerant Cyanobacteria.</title>
        <authorList>
            <person name="Dobson Z."/>
            <person name="Vaughn N."/>
            <person name="Vaughn M."/>
            <person name="Fromme P."/>
            <person name="Mazor Y."/>
        </authorList>
    </citation>
    <scope>NUCLEOTIDE SEQUENCE [LARGE SCALE GENOMIC DNA]</scope>
    <source>
        <strain evidence="8 9">0216</strain>
    </source>
</reference>
<evidence type="ECO:0000256" key="1">
    <source>
        <dbReference type="ARBA" id="ARBA00007174"/>
    </source>
</evidence>
<dbReference type="PANTHER" id="PTHR10173">
    <property type="entry name" value="METHIONINE SULFOXIDE REDUCTASE"/>
    <property type="match status" value="1"/>
</dbReference>
<gene>
    <name evidence="6 8" type="primary">msrB</name>
    <name evidence="8" type="ORF">GGC33_16695</name>
</gene>